<gene>
    <name evidence="2" type="ORF">Syun_001029</name>
</gene>
<organism evidence="2 3">
    <name type="scientific">Stephania yunnanensis</name>
    <dbReference type="NCBI Taxonomy" id="152371"/>
    <lineage>
        <taxon>Eukaryota</taxon>
        <taxon>Viridiplantae</taxon>
        <taxon>Streptophyta</taxon>
        <taxon>Embryophyta</taxon>
        <taxon>Tracheophyta</taxon>
        <taxon>Spermatophyta</taxon>
        <taxon>Magnoliopsida</taxon>
        <taxon>Ranunculales</taxon>
        <taxon>Menispermaceae</taxon>
        <taxon>Menispermoideae</taxon>
        <taxon>Cissampelideae</taxon>
        <taxon>Stephania</taxon>
    </lineage>
</organism>
<feature type="compositionally biased region" description="Low complexity" evidence="1">
    <location>
        <begin position="1"/>
        <end position="32"/>
    </location>
</feature>
<keyword evidence="3" id="KW-1185">Reference proteome</keyword>
<feature type="region of interest" description="Disordered" evidence="1">
    <location>
        <begin position="1"/>
        <end position="84"/>
    </location>
</feature>
<proteinExistence type="predicted"/>
<dbReference type="Proteomes" id="UP001420932">
    <property type="component" value="Unassembled WGS sequence"/>
</dbReference>
<protein>
    <submittedName>
        <fullName evidence="2">Uncharacterized protein</fullName>
    </submittedName>
</protein>
<evidence type="ECO:0000256" key="1">
    <source>
        <dbReference type="SAM" id="MobiDB-lite"/>
    </source>
</evidence>
<sequence>MKIVSESSMAASASEASPSSTTTTPRSTSTPLSAPPSPAASPSHPTPSSNLPRISSIPVTISPPPPAFSSPRTGTPSAVGERGGWGEGGCVQCERCGEDSGVFEAGAAVVGGRWGFHGGRGDGDEVRLGLLKASCWDPGSWLVETESHSVSDRISDDVFRDGIDSVSVPFLTAIRDEILTNQRRKFPFLICCFFVVHPSTSKGKECCVVCERHVAATGGEELHKIGEDLGDRKTLIPRTNEELLNEEKWFLIGGKLME</sequence>
<dbReference type="EMBL" id="JBBNAF010000001">
    <property type="protein sequence ID" value="KAK9168889.1"/>
    <property type="molecule type" value="Genomic_DNA"/>
</dbReference>
<name>A0AAP0LIL8_9MAGN</name>
<accession>A0AAP0LIL8</accession>
<comment type="caution">
    <text evidence="2">The sequence shown here is derived from an EMBL/GenBank/DDBJ whole genome shotgun (WGS) entry which is preliminary data.</text>
</comment>
<reference evidence="2 3" key="1">
    <citation type="submission" date="2024-01" db="EMBL/GenBank/DDBJ databases">
        <title>Genome assemblies of Stephania.</title>
        <authorList>
            <person name="Yang L."/>
        </authorList>
    </citation>
    <scope>NUCLEOTIDE SEQUENCE [LARGE SCALE GENOMIC DNA]</scope>
    <source>
        <strain evidence="2">YNDBR</strain>
        <tissue evidence="2">Leaf</tissue>
    </source>
</reference>
<feature type="compositionally biased region" description="Low complexity" evidence="1">
    <location>
        <begin position="40"/>
        <end position="60"/>
    </location>
</feature>
<evidence type="ECO:0000313" key="3">
    <source>
        <dbReference type="Proteomes" id="UP001420932"/>
    </source>
</evidence>
<dbReference type="AlphaFoldDB" id="A0AAP0LIL8"/>
<evidence type="ECO:0000313" key="2">
    <source>
        <dbReference type="EMBL" id="KAK9168889.1"/>
    </source>
</evidence>